<comment type="function">
    <text evidence="6">Participates in both the initiation and recycling phases of transcription. In the presence of the delta subunit, RNAP displays an increased specificity of transcription, a decreased affinity for nucleic acids, and an increased efficiency of RNA synthesis because of enhanced recycling.</text>
</comment>
<keyword evidence="4 6" id="KW-0548">Nucleotidyltransferase</keyword>
<protein>
    <recommendedName>
        <fullName evidence="6">Probable DNA-directed RNA polymerase subunit delta</fullName>
    </recommendedName>
    <alternativeName>
        <fullName evidence="6">RNAP delta factor</fullName>
    </alternativeName>
</protein>
<sequence>MELKTFVGENIDELSMIEVAFAILEESGEVYEFNDLLATIQDYLNMSEAELEARMARFYTDLNIDGRFISLGENRWGLRAWYAIDSIDEEIINSIDDDDLPRRRRRKKTRKLNAFDEDMIDYNEDDPEDIDDIYDEDYDEDDEEDEDEGLDGLDVVDMDDMNDEDDSADEELTVYASDLDELGEDEVSLDDDLEFSDDDDEESDEDEEEDEEEDL</sequence>
<dbReference type="GO" id="GO:0006355">
    <property type="term" value="P:regulation of DNA-templated transcription"/>
    <property type="evidence" value="ECO:0007669"/>
    <property type="project" value="UniProtKB-UniRule"/>
</dbReference>
<evidence type="ECO:0000259" key="8">
    <source>
        <dbReference type="PROSITE" id="PS51913"/>
    </source>
</evidence>
<dbReference type="Gene3D" id="1.10.10.1250">
    <property type="entry name" value="RNA polymerase, subunit delta, N-terminal domain"/>
    <property type="match status" value="1"/>
</dbReference>
<feature type="domain" description="HTH HARE-type" evidence="8">
    <location>
        <begin position="14"/>
        <end position="81"/>
    </location>
</feature>
<dbReference type="KEGG" id="abae:CL176_00375"/>
<dbReference type="NCBIfam" id="TIGR04567">
    <property type="entry name" value="RNAP_delt_lowGC"/>
    <property type="match status" value="1"/>
</dbReference>
<dbReference type="Proteomes" id="UP000263232">
    <property type="component" value="Chromosome"/>
</dbReference>
<keyword evidence="5 6" id="KW-0804">Transcription</keyword>
<comment type="subunit">
    <text evidence="6">RNAP is composed of a core of 2 alpha, a beta and a beta' subunits. The core is associated with a delta subunit and one of several sigma factors.</text>
</comment>
<evidence type="ECO:0000256" key="5">
    <source>
        <dbReference type="ARBA" id="ARBA00023163"/>
    </source>
</evidence>
<dbReference type="Pfam" id="PF05066">
    <property type="entry name" value="HARE-HTH"/>
    <property type="match status" value="1"/>
</dbReference>
<name>A0A347WHP8_9LACT</name>
<dbReference type="HAMAP" id="MF_00357">
    <property type="entry name" value="RNApol_bact_RpoE"/>
    <property type="match status" value="1"/>
</dbReference>
<accession>A0A347WHP8</accession>
<evidence type="ECO:0000256" key="6">
    <source>
        <dbReference type="HAMAP-Rule" id="MF_00357"/>
    </source>
</evidence>
<dbReference type="InterPro" id="IPR038087">
    <property type="entry name" value="RNAP_delta_N_dom_sf"/>
</dbReference>
<dbReference type="AlphaFoldDB" id="A0A347WHP8"/>
<dbReference type="OrthoDB" id="401223at2"/>
<keyword evidence="2 6" id="KW-0240">DNA-directed RNA polymerase</keyword>
<dbReference type="InterPro" id="IPR029757">
    <property type="entry name" value="RpoE"/>
</dbReference>
<dbReference type="GO" id="GO:0003899">
    <property type="term" value="F:DNA-directed RNA polymerase activity"/>
    <property type="evidence" value="ECO:0007669"/>
    <property type="project" value="UniProtKB-UniRule"/>
</dbReference>
<dbReference type="PROSITE" id="PS51913">
    <property type="entry name" value="HTH_HARE"/>
    <property type="match status" value="1"/>
</dbReference>
<keyword evidence="10" id="KW-1185">Reference proteome</keyword>
<dbReference type="InterPro" id="IPR007759">
    <property type="entry name" value="Asxl_HARE-HTH"/>
</dbReference>
<keyword evidence="3 6" id="KW-0808">Transferase</keyword>
<feature type="region of interest" description="Disordered" evidence="7">
    <location>
        <begin position="118"/>
        <end position="215"/>
    </location>
</feature>
<dbReference type="GO" id="GO:0000428">
    <property type="term" value="C:DNA-directed RNA polymerase complex"/>
    <property type="evidence" value="ECO:0007669"/>
    <property type="project" value="UniProtKB-KW"/>
</dbReference>
<dbReference type="RefSeq" id="WP_118989529.1">
    <property type="nucleotide sequence ID" value="NZ_CP023434.1"/>
</dbReference>
<reference evidence="9 10" key="1">
    <citation type="submission" date="2017-09" db="EMBL/GenBank/DDBJ databases">
        <title>Complete genome sequence of Oxytococcus suis strain ZY16052.</title>
        <authorList>
            <person name="Li F."/>
        </authorList>
    </citation>
    <scope>NUCLEOTIDE SEQUENCE [LARGE SCALE GENOMIC DNA]</scope>
    <source>
        <strain evidence="9 10">ZY16052</strain>
    </source>
</reference>
<evidence type="ECO:0000256" key="7">
    <source>
        <dbReference type="SAM" id="MobiDB-lite"/>
    </source>
</evidence>
<dbReference type="EMBL" id="CP023434">
    <property type="protein sequence ID" value="AXY24605.1"/>
    <property type="molecule type" value="Genomic_DNA"/>
</dbReference>
<proteinExistence type="inferred from homology"/>
<organism evidence="9 10">
    <name type="scientific">Suicoccus acidiformans</name>
    <dbReference type="NCBI Taxonomy" id="2036206"/>
    <lineage>
        <taxon>Bacteria</taxon>
        <taxon>Bacillati</taxon>
        <taxon>Bacillota</taxon>
        <taxon>Bacilli</taxon>
        <taxon>Lactobacillales</taxon>
        <taxon>Aerococcaceae</taxon>
        <taxon>Suicoccus</taxon>
    </lineage>
</organism>
<evidence type="ECO:0000256" key="3">
    <source>
        <dbReference type="ARBA" id="ARBA00022679"/>
    </source>
</evidence>
<evidence type="ECO:0000256" key="2">
    <source>
        <dbReference type="ARBA" id="ARBA00022478"/>
    </source>
</evidence>
<evidence type="ECO:0000313" key="10">
    <source>
        <dbReference type="Proteomes" id="UP000263232"/>
    </source>
</evidence>
<dbReference type="GO" id="GO:0006351">
    <property type="term" value="P:DNA-templated transcription"/>
    <property type="evidence" value="ECO:0007669"/>
    <property type="project" value="InterPro"/>
</dbReference>
<evidence type="ECO:0000256" key="1">
    <source>
        <dbReference type="ARBA" id="ARBA00009828"/>
    </source>
</evidence>
<evidence type="ECO:0000256" key="4">
    <source>
        <dbReference type="ARBA" id="ARBA00022695"/>
    </source>
</evidence>
<comment type="similarity">
    <text evidence="1 6">Belongs to the RpoE family.</text>
</comment>
<evidence type="ECO:0000313" key="9">
    <source>
        <dbReference type="EMBL" id="AXY24605.1"/>
    </source>
</evidence>
<gene>
    <name evidence="6 9" type="primary">rpoE</name>
    <name evidence="9" type="ORF">CL176_00375</name>
</gene>